<evidence type="ECO:0000256" key="1">
    <source>
        <dbReference type="SAM" id="MobiDB-lite"/>
    </source>
</evidence>
<dbReference type="EMBL" id="NHYE01005022">
    <property type="protein sequence ID" value="PPQ79094.1"/>
    <property type="molecule type" value="Genomic_DNA"/>
</dbReference>
<accession>A0A409WKN5</accession>
<feature type="compositionally biased region" description="Low complexity" evidence="1">
    <location>
        <begin position="198"/>
        <end position="216"/>
    </location>
</feature>
<name>A0A409WKN5_9AGAR</name>
<feature type="region of interest" description="Disordered" evidence="1">
    <location>
        <begin position="196"/>
        <end position="218"/>
    </location>
</feature>
<dbReference type="InParanoid" id="A0A409WKN5"/>
<organism evidence="2 3">
    <name type="scientific">Gymnopilus dilepis</name>
    <dbReference type="NCBI Taxonomy" id="231916"/>
    <lineage>
        <taxon>Eukaryota</taxon>
        <taxon>Fungi</taxon>
        <taxon>Dikarya</taxon>
        <taxon>Basidiomycota</taxon>
        <taxon>Agaricomycotina</taxon>
        <taxon>Agaricomycetes</taxon>
        <taxon>Agaricomycetidae</taxon>
        <taxon>Agaricales</taxon>
        <taxon>Agaricineae</taxon>
        <taxon>Hymenogastraceae</taxon>
        <taxon>Gymnopilus</taxon>
    </lineage>
</organism>
<sequence length="373" mass="41431">EDWYAIDYEGQANYFFLGVWEAADKAEFVLSGNGFGLWEGLIYGSPGAHRLYVMSPRIAIILRRTFLRHPLSRDPSVLYSCLADIPIVPPDVKFADDSILASLEDLDPELSNEIFNAYRSSPKSLDDEFRFVINKLTTEQTYAVNEVIMMNANLHSQGSLTFASHSAMLETLRAYMSSHNTFLGGRRSMFTPLLRDLSSSSPTSASPQATAAPSSPNFDEVVETNADVQLHTLLRYIVRGGVAFPSTYNRAYLVYHMATDIPSLNNPISSKIRSMISRCVSSLPLLLDPPLPQLLHTPSHSHSLTDTLPPDESEIFFSLLDSLIIQCGVGSRSTDVLANIIYDATIIGVTHWMVSNRVDVLIDLLKPWVTILV</sequence>
<feature type="non-terminal residue" evidence="2">
    <location>
        <position position="1"/>
    </location>
</feature>
<keyword evidence="3" id="KW-1185">Reference proteome</keyword>
<proteinExistence type="predicted"/>
<dbReference type="AlphaFoldDB" id="A0A409WKN5"/>
<comment type="caution">
    <text evidence="2">The sequence shown here is derived from an EMBL/GenBank/DDBJ whole genome shotgun (WGS) entry which is preliminary data.</text>
</comment>
<protein>
    <submittedName>
        <fullName evidence="2">Uncharacterized protein</fullName>
    </submittedName>
</protein>
<evidence type="ECO:0000313" key="3">
    <source>
        <dbReference type="Proteomes" id="UP000284706"/>
    </source>
</evidence>
<dbReference type="Proteomes" id="UP000284706">
    <property type="component" value="Unassembled WGS sequence"/>
</dbReference>
<evidence type="ECO:0000313" key="2">
    <source>
        <dbReference type="EMBL" id="PPQ79094.1"/>
    </source>
</evidence>
<gene>
    <name evidence="2" type="ORF">CVT26_004054</name>
</gene>
<dbReference type="OrthoDB" id="5340163at2759"/>
<reference evidence="2 3" key="1">
    <citation type="journal article" date="2018" name="Evol. Lett.">
        <title>Horizontal gene cluster transfer increased hallucinogenic mushroom diversity.</title>
        <authorList>
            <person name="Reynolds H.T."/>
            <person name="Vijayakumar V."/>
            <person name="Gluck-Thaler E."/>
            <person name="Korotkin H.B."/>
            <person name="Matheny P.B."/>
            <person name="Slot J.C."/>
        </authorList>
    </citation>
    <scope>NUCLEOTIDE SEQUENCE [LARGE SCALE GENOMIC DNA]</scope>
    <source>
        <strain evidence="2 3">SRW20</strain>
    </source>
</reference>